<dbReference type="SFLD" id="SFLDS00003">
    <property type="entry name" value="Haloacid_Dehalogenase"/>
    <property type="match status" value="1"/>
</dbReference>
<dbReference type="OrthoDB" id="9776368at2"/>
<dbReference type="GO" id="GO:0005829">
    <property type="term" value="C:cytosol"/>
    <property type="evidence" value="ECO:0007669"/>
    <property type="project" value="TreeGrafter"/>
</dbReference>
<comment type="caution">
    <text evidence="6">The sequence shown here is derived from an EMBL/GenBank/DDBJ whole genome shotgun (WGS) entry which is preliminary data.</text>
</comment>
<evidence type="ECO:0000313" key="7">
    <source>
        <dbReference type="Proteomes" id="UP000322981"/>
    </source>
</evidence>
<dbReference type="InterPro" id="IPR023214">
    <property type="entry name" value="HAD_sf"/>
</dbReference>
<evidence type="ECO:0000256" key="1">
    <source>
        <dbReference type="ARBA" id="ARBA00022723"/>
    </source>
</evidence>
<dbReference type="GO" id="GO:0006281">
    <property type="term" value="P:DNA repair"/>
    <property type="evidence" value="ECO:0007669"/>
    <property type="project" value="TreeGrafter"/>
</dbReference>
<dbReference type="AlphaFoldDB" id="A0A5M8FV70"/>
<gene>
    <name evidence="6" type="ORF">F2Q65_00225</name>
</gene>
<dbReference type="InterPro" id="IPR036412">
    <property type="entry name" value="HAD-like_sf"/>
</dbReference>
<organism evidence="6 7">
    <name type="scientific">Thiohalocapsa marina</name>
    <dbReference type="NCBI Taxonomy" id="424902"/>
    <lineage>
        <taxon>Bacteria</taxon>
        <taxon>Pseudomonadati</taxon>
        <taxon>Pseudomonadota</taxon>
        <taxon>Gammaproteobacteria</taxon>
        <taxon>Chromatiales</taxon>
        <taxon>Chromatiaceae</taxon>
        <taxon>Thiohalocapsa</taxon>
    </lineage>
</organism>
<dbReference type="Pfam" id="PF13419">
    <property type="entry name" value="HAD_2"/>
    <property type="match status" value="1"/>
</dbReference>
<keyword evidence="3" id="KW-0460">Magnesium</keyword>
<dbReference type="InterPro" id="IPR023198">
    <property type="entry name" value="PGP-like_dom2"/>
</dbReference>
<dbReference type="InterPro" id="IPR006439">
    <property type="entry name" value="HAD-SF_hydro_IA"/>
</dbReference>
<keyword evidence="7" id="KW-1185">Reference proteome</keyword>
<dbReference type="InterPro" id="IPR050155">
    <property type="entry name" value="HAD-like_hydrolase_sf"/>
</dbReference>
<dbReference type="RefSeq" id="WP_150089217.1">
    <property type="nucleotide sequence ID" value="NZ_JBFUOH010000011.1"/>
</dbReference>
<accession>A0A5M8FV70</accession>
<proteinExistence type="predicted"/>
<dbReference type="EMBL" id="VWXX01000001">
    <property type="protein sequence ID" value="KAA6187707.1"/>
    <property type="molecule type" value="Genomic_DNA"/>
</dbReference>
<dbReference type="SFLD" id="SFLDG01129">
    <property type="entry name" value="C1.5:_HAD__Beta-PGM__Phosphata"/>
    <property type="match status" value="1"/>
</dbReference>
<dbReference type="NCBIfam" id="TIGR01549">
    <property type="entry name" value="HAD-SF-IA-v1"/>
    <property type="match status" value="1"/>
</dbReference>
<evidence type="ECO:0000256" key="5">
    <source>
        <dbReference type="SAM" id="MobiDB-lite"/>
    </source>
</evidence>
<keyword evidence="4" id="KW-0119">Carbohydrate metabolism</keyword>
<feature type="region of interest" description="Disordered" evidence="5">
    <location>
        <begin position="1"/>
        <end position="22"/>
    </location>
</feature>
<reference evidence="6 7" key="1">
    <citation type="submission" date="2019-09" db="EMBL/GenBank/DDBJ databases">
        <title>Whole-genome sequence of the purple sulfur bacterium Thiohalocapsa marina DSM 19078.</title>
        <authorList>
            <person name="Kyndt J.A."/>
            <person name="Meyer T.E."/>
        </authorList>
    </citation>
    <scope>NUCLEOTIDE SEQUENCE [LARGE SCALE GENOMIC DNA]</scope>
    <source>
        <strain evidence="6 7">DSM 19078</strain>
    </source>
</reference>
<dbReference type="PANTHER" id="PTHR43434">
    <property type="entry name" value="PHOSPHOGLYCOLATE PHOSPHATASE"/>
    <property type="match status" value="1"/>
</dbReference>
<sequence>MNRTRTQGAASDGARHHGPGDTPGAVLFDLDGTFADTAADMVAALNRLLQRHGRAPVTVEHARAHVSSGSRGMLAVGFGLTPDADGYERLRDDYLALYADDICRHTRPFPGMADLLAQLDARGLCWGIVTNKPGWLTEPLMARLDLAAHGIHRPPACVVSGDTTPHAKPHPEPLLHATRLIGQDPAHCWYVGDDARDIVAGRAAGMGTLAAGYGYLGTETPPGDWGADGLIAHPLEVLDWVERGRG</sequence>
<dbReference type="SUPFAM" id="SSF56784">
    <property type="entry name" value="HAD-like"/>
    <property type="match status" value="1"/>
</dbReference>
<keyword evidence="2 6" id="KW-0378">Hydrolase</keyword>
<dbReference type="Gene3D" id="3.40.50.1000">
    <property type="entry name" value="HAD superfamily/HAD-like"/>
    <property type="match status" value="1"/>
</dbReference>
<dbReference type="GO" id="GO:0008967">
    <property type="term" value="F:phosphoglycolate phosphatase activity"/>
    <property type="evidence" value="ECO:0007669"/>
    <property type="project" value="TreeGrafter"/>
</dbReference>
<evidence type="ECO:0000313" key="6">
    <source>
        <dbReference type="EMBL" id="KAA6187707.1"/>
    </source>
</evidence>
<evidence type="ECO:0000256" key="3">
    <source>
        <dbReference type="ARBA" id="ARBA00022842"/>
    </source>
</evidence>
<dbReference type="Gene3D" id="1.10.150.240">
    <property type="entry name" value="Putative phosphatase, domain 2"/>
    <property type="match status" value="1"/>
</dbReference>
<dbReference type="PANTHER" id="PTHR43434:SF23">
    <property type="entry name" value="PHOSPHOGLYCOLATE PHOSPHATASE"/>
    <property type="match status" value="1"/>
</dbReference>
<evidence type="ECO:0000256" key="2">
    <source>
        <dbReference type="ARBA" id="ARBA00022801"/>
    </source>
</evidence>
<dbReference type="Proteomes" id="UP000322981">
    <property type="component" value="Unassembled WGS sequence"/>
</dbReference>
<dbReference type="InterPro" id="IPR041492">
    <property type="entry name" value="HAD_2"/>
</dbReference>
<evidence type="ECO:0000256" key="4">
    <source>
        <dbReference type="ARBA" id="ARBA00023277"/>
    </source>
</evidence>
<dbReference type="GO" id="GO:0046872">
    <property type="term" value="F:metal ion binding"/>
    <property type="evidence" value="ECO:0007669"/>
    <property type="project" value="UniProtKB-KW"/>
</dbReference>
<keyword evidence="1" id="KW-0479">Metal-binding</keyword>
<name>A0A5M8FV70_9GAMM</name>
<protein>
    <submittedName>
        <fullName evidence="6">HAD-IA family hydrolase</fullName>
    </submittedName>
</protein>